<dbReference type="Gene3D" id="1.25.40.10">
    <property type="entry name" value="Tetratricopeptide repeat domain"/>
    <property type="match status" value="2"/>
</dbReference>
<sequence length="360" mass="39659">MPKKPDERFAIACAPTESADVLDLLGGFARRRPLSGEELLRQAEETEARAKSGDPKAQAALARTLLTDEPNFRKNRRALVLLKQAAQKREPEALYLLGLVHLRGQGVARDDALGMRYLEEAAYLGHLAAQIDLAKAYRLGLPEGAERQTAAERARAAEKALYWTRLAAARGDGLSSYIAGCAYRDGTGTPRNYEEAKKWLLAAAKRAVPEAAAALAKLHLRRDYEARDPQEARRWMIEAALAGDAQAQLRVGIFFWSGLGGGVDQREALRWLCRAAENGSGSAASMLAGFFLTGTVLDLDRLRAWVLYRLAERLGDATARTNAESVNALLSPEERRYGRDVLKLDSPKRILEALIPRKTR</sequence>
<dbReference type="SUPFAM" id="SSF81901">
    <property type="entry name" value="HCP-like"/>
    <property type="match status" value="2"/>
</dbReference>
<dbReference type="InterPro" id="IPR011990">
    <property type="entry name" value="TPR-like_helical_dom_sf"/>
</dbReference>
<dbReference type="SMART" id="SM00671">
    <property type="entry name" value="SEL1"/>
    <property type="match status" value="7"/>
</dbReference>
<dbReference type="InterPro" id="IPR050767">
    <property type="entry name" value="Sel1_AlgK"/>
</dbReference>
<proteinExistence type="predicted"/>
<dbReference type="RefSeq" id="WP_205103775.1">
    <property type="nucleotide sequence ID" value="NZ_JACJJC010000015.1"/>
</dbReference>
<keyword evidence="2" id="KW-1185">Reference proteome</keyword>
<evidence type="ECO:0000313" key="2">
    <source>
        <dbReference type="Proteomes" id="UP000715095"/>
    </source>
</evidence>
<dbReference type="EMBL" id="JACJJC010000015">
    <property type="protein sequence ID" value="MBM6704650.1"/>
    <property type="molecule type" value="Genomic_DNA"/>
</dbReference>
<dbReference type="Proteomes" id="UP000715095">
    <property type="component" value="Unassembled WGS sequence"/>
</dbReference>
<dbReference type="PANTHER" id="PTHR11102:SF160">
    <property type="entry name" value="ERAD-ASSOCIATED E3 UBIQUITIN-PROTEIN LIGASE COMPONENT HRD3"/>
    <property type="match status" value="1"/>
</dbReference>
<name>A0ABS2DV96_9BURK</name>
<protein>
    <submittedName>
        <fullName evidence="1">Sel1 repeat family protein</fullName>
    </submittedName>
</protein>
<dbReference type="InterPro" id="IPR006597">
    <property type="entry name" value="Sel1-like"/>
</dbReference>
<dbReference type="PANTHER" id="PTHR11102">
    <property type="entry name" value="SEL-1-LIKE PROTEIN"/>
    <property type="match status" value="1"/>
</dbReference>
<dbReference type="Pfam" id="PF08238">
    <property type="entry name" value="Sel1"/>
    <property type="match status" value="7"/>
</dbReference>
<gene>
    <name evidence="1" type="ORF">H6A60_09170</name>
</gene>
<comment type="caution">
    <text evidence="1">The sequence shown here is derived from an EMBL/GenBank/DDBJ whole genome shotgun (WGS) entry which is preliminary data.</text>
</comment>
<accession>A0ABS2DV96</accession>
<organism evidence="1 2">
    <name type="scientific">Sutterella massiliensis</name>
    <dbReference type="NCBI Taxonomy" id="1816689"/>
    <lineage>
        <taxon>Bacteria</taxon>
        <taxon>Pseudomonadati</taxon>
        <taxon>Pseudomonadota</taxon>
        <taxon>Betaproteobacteria</taxon>
        <taxon>Burkholderiales</taxon>
        <taxon>Sutterellaceae</taxon>
        <taxon>Sutterella</taxon>
    </lineage>
</organism>
<evidence type="ECO:0000313" key="1">
    <source>
        <dbReference type="EMBL" id="MBM6704650.1"/>
    </source>
</evidence>
<reference evidence="1 2" key="1">
    <citation type="journal article" date="2021" name="Sci. Rep.">
        <title>The distribution of antibiotic resistance genes in chicken gut microbiota commensals.</title>
        <authorList>
            <person name="Juricova H."/>
            <person name="Matiasovicova J."/>
            <person name="Kubasova T."/>
            <person name="Cejkova D."/>
            <person name="Rychlik I."/>
        </authorList>
    </citation>
    <scope>NUCLEOTIDE SEQUENCE [LARGE SCALE GENOMIC DNA]</scope>
    <source>
        <strain evidence="1 2">An829</strain>
    </source>
</reference>